<proteinExistence type="predicted"/>
<accession>A0A1C5K0Z6</accession>
<feature type="domain" description="GMT-like wHTH" evidence="1">
    <location>
        <begin position="276"/>
        <end position="345"/>
    </location>
</feature>
<dbReference type="EMBL" id="FMDM01000016">
    <property type="protein sequence ID" value="SCG76480.1"/>
    <property type="molecule type" value="Genomic_DNA"/>
</dbReference>
<evidence type="ECO:0000313" key="2">
    <source>
        <dbReference type="EMBL" id="SCG76480.1"/>
    </source>
</evidence>
<dbReference type="OrthoDB" id="5070486at2"/>
<organism evidence="2 3">
    <name type="scientific">Micromonospora humi</name>
    <dbReference type="NCBI Taxonomy" id="745366"/>
    <lineage>
        <taxon>Bacteria</taxon>
        <taxon>Bacillati</taxon>
        <taxon>Actinomycetota</taxon>
        <taxon>Actinomycetes</taxon>
        <taxon>Micromonosporales</taxon>
        <taxon>Micromonosporaceae</taxon>
        <taxon>Micromonospora</taxon>
    </lineage>
</organism>
<name>A0A1C5K0Z6_9ACTN</name>
<evidence type="ECO:0000259" key="1">
    <source>
        <dbReference type="Pfam" id="PF22560"/>
    </source>
</evidence>
<keyword evidence="3" id="KW-1185">Reference proteome</keyword>
<gene>
    <name evidence="2" type="ORF">GA0070213_116132</name>
</gene>
<dbReference type="RefSeq" id="WP_091070379.1">
    <property type="nucleotide sequence ID" value="NZ_FMDM01000016.1"/>
</dbReference>
<dbReference type="InterPro" id="IPR054339">
    <property type="entry name" value="GMT_wHTH"/>
</dbReference>
<sequence length="364" mass="40463">MPVSGEVPWPCAPHTGAKHDIYRRYLERWFPILLAGSNAYPSVTYAEGFSGPGVYSGGEDGSPVIAMRALIEKVPPTRGVARFAFVDDDERCVAMLWDTLRAVFPDRPRPDTAMPVKIVKGTCATHLEATLDSMKAWGQPIFANLDSWGNAPVPYRLLRRLAANVSSEVIVTLFPQHFVRFVSTQGEAADEVFGGDPSWRTVADLAPAAKSRHILTCYRQALHKAGFPYLLDFELIPQKGQPLYLVFGTRHRLGVQKMKDSLWEVDRTQGVGFRDPRDEQAETLFNLDEPQLGPLTRLLAHKLREGGPLRVQELRDFALFETVYRPEHVIEALKPLRDRGGLNVDGGGPLRIASLVSMAPAPSR</sequence>
<dbReference type="Proteomes" id="UP000199360">
    <property type="component" value="Unassembled WGS sequence"/>
</dbReference>
<dbReference type="InterPro" id="IPR031009">
    <property type="entry name" value="Tcm_partner"/>
</dbReference>
<reference evidence="3" key="1">
    <citation type="submission" date="2016-06" db="EMBL/GenBank/DDBJ databases">
        <authorList>
            <person name="Varghese N."/>
            <person name="Submissions Spin"/>
        </authorList>
    </citation>
    <scope>NUCLEOTIDE SEQUENCE [LARGE SCALE GENOMIC DNA]</scope>
    <source>
        <strain evidence="3">DSM 45647</strain>
    </source>
</reference>
<dbReference type="AlphaFoldDB" id="A0A1C5K0Z6"/>
<dbReference type="NCBIfam" id="TIGR04474">
    <property type="entry name" value="tcm_partner"/>
    <property type="match status" value="1"/>
</dbReference>
<protein>
    <submittedName>
        <fullName evidence="2">Three-Cys-motif partner protein</fullName>
    </submittedName>
</protein>
<dbReference type="Pfam" id="PF22560">
    <property type="entry name" value="GMT-wHTH"/>
    <property type="match status" value="1"/>
</dbReference>
<evidence type="ECO:0000313" key="3">
    <source>
        <dbReference type="Proteomes" id="UP000199360"/>
    </source>
</evidence>